<evidence type="ECO:0000313" key="3">
    <source>
        <dbReference type="EMBL" id="EYC17090.1"/>
    </source>
</evidence>
<feature type="compositionally biased region" description="Gly residues" evidence="1">
    <location>
        <begin position="25"/>
        <end position="38"/>
    </location>
</feature>
<accession>A0A016UPL9</accession>
<dbReference type="PANTHER" id="PTHR31327:SF7">
    <property type="entry name" value="PDZ DOMAIN-CONTAINING PROTEIN"/>
    <property type="match status" value="1"/>
</dbReference>
<name>A0A016UPL9_9BILA</name>
<evidence type="ECO:0000313" key="4">
    <source>
        <dbReference type="Proteomes" id="UP000024635"/>
    </source>
</evidence>
<dbReference type="Pfam" id="PF00595">
    <property type="entry name" value="PDZ"/>
    <property type="match status" value="1"/>
</dbReference>
<sequence length="313" mass="34060">MPIPAPGPAPGPGPSMGTYAQMPMSGGGDSFATSGGGEASVQVPAAQGGNGLEENTITGGGEEAPAPAPAGGQGGYPTRRKYRRYRGRKMFHTARKAMKMQRVNRTHRTRVAIHISEHIPTLGCFISAYEQNTHHEQLEKLIMERSAAAQDQDPEKYGMTPERQRNFVVRPGFAYFLVILRVTQGLRFGLGIKHYRNMVIVSEVEEGTLSADALRVADRIIDVNGVPVTDKNVAKSLILRSLQVDGTVNMVVERAVEPAAQAQMESYLTASQYQAPSVAMASDVKSIVRRYFDKLKMGHGNMKPVTPNPFHLS</sequence>
<dbReference type="SMART" id="SM00228">
    <property type="entry name" value="PDZ"/>
    <property type="match status" value="1"/>
</dbReference>
<protein>
    <recommendedName>
        <fullName evidence="2">PDZ domain-containing protein</fullName>
    </recommendedName>
</protein>
<feature type="region of interest" description="Disordered" evidence="1">
    <location>
        <begin position="1"/>
        <end position="79"/>
    </location>
</feature>
<proteinExistence type="predicted"/>
<dbReference type="PANTHER" id="PTHR31327">
    <property type="entry name" value="SPERM MEIOSIS PDZ DOMAIN CONTAINING PROTEINS-RELATED"/>
    <property type="match status" value="1"/>
</dbReference>
<dbReference type="InterPro" id="IPR040264">
    <property type="entry name" value="T15H9.4-like"/>
</dbReference>
<gene>
    <name evidence="3" type="primary">Acey_s0031.g2270</name>
    <name evidence="3" type="ORF">Y032_0031g2270</name>
</gene>
<organism evidence="3 4">
    <name type="scientific">Ancylostoma ceylanicum</name>
    <dbReference type="NCBI Taxonomy" id="53326"/>
    <lineage>
        <taxon>Eukaryota</taxon>
        <taxon>Metazoa</taxon>
        <taxon>Ecdysozoa</taxon>
        <taxon>Nematoda</taxon>
        <taxon>Chromadorea</taxon>
        <taxon>Rhabditida</taxon>
        <taxon>Rhabditina</taxon>
        <taxon>Rhabditomorpha</taxon>
        <taxon>Strongyloidea</taxon>
        <taxon>Ancylostomatidae</taxon>
        <taxon>Ancylostomatinae</taxon>
        <taxon>Ancylostoma</taxon>
    </lineage>
</organism>
<dbReference type="AlphaFoldDB" id="A0A016UPL9"/>
<evidence type="ECO:0000256" key="1">
    <source>
        <dbReference type="SAM" id="MobiDB-lite"/>
    </source>
</evidence>
<dbReference type="STRING" id="53326.A0A016UPL9"/>
<dbReference type="Proteomes" id="UP000024635">
    <property type="component" value="Unassembled WGS sequence"/>
</dbReference>
<feature type="compositionally biased region" description="Pro residues" evidence="1">
    <location>
        <begin position="1"/>
        <end position="13"/>
    </location>
</feature>
<dbReference type="OrthoDB" id="5865737at2759"/>
<dbReference type="SUPFAM" id="SSF50156">
    <property type="entry name" value="PDZ domain-like"/>
    <property type="match status" value="1"/>
</dbReference>
<dbReference type="Gene3D" id="2.30.42.10">
    <property type="match status" value="1"/>
</dbReference>
<dbReference type="InterPro" id="IPR001478">
    <property type="entry name" value="PDZ"/>
</dbReference>
<dbReference type="EMBL" id="JARK01001367">
    <property type="protein sequence ID" value="EYC17090.1"/>
    <property type="molecule type" value="Genomic_DNA"/>
</dbReference>
<dbReference type="InterPro" id="IPR036034">
    <property type="entry name" value="PDZ_sf"/>
</dbReference>
<keyword evidence="4" id="KW-1185">Reference proteome</keyword>
<dbReference type="PROSITE" id="PS50106">
    <property type="entry name" value="PDZ"/>
    <property type="match status" value="1"/>
</dbReference>
<comment type="caution">
    <text evidence="3">The sequence shown here is derived from an EMBL/GenBank/DDBJ whole genome shotgun (WGS) entry which is preliminary data.</text>
</comment>
<evidence type="ECO:0000259" key="2">
    <source>
        <dbReference type="PROSITE" id="PS50106"/>
    </source>
</evidence>
<reference evidence="4" key="1">
    <citation type="journal article" date="2015" name="Nat. Genet.">
        <title>The genome and transcriptome of the zoonotic hookworm Ancylostoma ceylanicum identify infection-specific gene families.</title>
        <authorList>
            <person name="Schwarz E.M."/>
            <person name="Hu Y."/>
            <person name="Antoshechkin I."/>
            <person name="Miller M.M."/>
            <person name="Sternberg P.W."/>
            <person name="Aroian R.V."/>
        </authorList>
    </citation>
    <scope>NUCLEOTIDE SEQUENCE</scope>
    <source>
        <strain evidence="4">HY135</strain>
    </source>
</reference>
<feature type="domain" description="PDZ" evidence="2">
    <location>
        <begin position="176"/>
        <end position="237"/>
    </location>
</feature>